<sequence>MVSTGADSTSSISPFGAVEAPIEVGAFYASDGDGPERTKLTTVLDAIDAAIGRGVRVRLLADAGFAVTYPTTLARLEKSGAEVRKELR</sequence>
<name>A0A0K1Q131_9BACT</name>
<protein>
    <submittedName>
        <fullName evidence="1">Uncharacterized protein</fullName>
    </submittedName>
</protein>
<dbReference type="EMBL" id="CP012333">
    <property type="protein sequence ID" value="AKU99495.1"/>
    <property type="molecule type" value="Genomic_DNA"/>
</dbReference>
<organism evidence="1 2">
    <name type="scientific">Labilithrix luteola</name>
    <dbReference type="NCBI Taxonomy" id="1391654"/>
    <lineage>
        <taxon>Bacteria</taxon>
        <taxon>Pseudomonadati</taxon>
        <taxon>Myxococcota</taxon>
        <taxon>Polyangia</taxon>
        <taxon>Polyangiales</taxon>
        <taxon>Labilitrichaceae</taxon>
        <taxon>Labilithrix</taxon>
    </lineage>
</organism>
<evidence type="ECO:0000313" key="2">
    <source>
        <dbReference type="Proteomes" id="UP000064967"/>
    </source>
</evidence>
<dbReference type="AlphaFoldDB" id="A0A0K1Q131"/>
<proteinExistence type="predicted"/>
<dbReference type="Proteomes" id="UP000064967">
    <property type="component" value="Chromosome"/>
</dbReference>
<gene>
    <name evidence="1" type="ORF">AKJ09_06159</name>
</gene>
<accession>A0A0K1Q131</accession>
<dbReference type="STRING" id="1391654.AKJ09_06159"/>
<keyword evidence="2" id="KW-1185">Reference proteome</keyword>
<dbReference type="Gene3D" id="3.30.870.10">
    <property type="entry name" value="Endonuclease Chain A"/>
    <property type="match status" value="1"/>
</dbReference>
<dbReference type="RefSeq" id="WP_146650945.1">
    <property type="nucleotide sequence ID" value="NZ_CP012333.1"/>
</dbReference>
<reference evidence="1 2" key="1">
    <citation type="submission" date="2015-08" db="EMBL/GenBank/DDBJ databases">
        <authorList>
            <person name="Babu N.S."/>
            <person name="Beckwith C.J."/>
            <person name="Beseler K.G."/>
            <person name="Brison A."/>
            <person name="Carone J.V."/>
            <person name="Caskin T.P."/>
            <person name="Diamond M."/>
            <person name="Durham M.E."/>
            <person name="Foxe J.M."/>
            <person name="Go M."/>
            <person name="Henderson B.A."/>
            <person name="Jones I.B."/>
            <person name="McGettigan J.A."/>
            <person name="Micheletti S.J."/>
            <person name="Nasrallah M.E."/>
            <person name="Ortiz D."/>
            <person name="Piller C.R."/>
            <person name="Privatt S.R."/>
            <person name="Schneider S.L."/>
            <person name="Sharp S."/>
            <person name="Smith T.C."/>
            <person name="Stanton J.D."/>
            <person name="Ullery H.E."/>
            <person name="Wilson R.J."/>
            <person name="Serrano M.G."/>
            <person name="Buck G."/>
            <person name="Lee V."/>
            <person name="Wang Y."/>
            <person name="Carvalho R."/>
            <person name="Voegtly L."/>
            <person name="Shi R."/>
            <person name="Duckworth R."/>
            <person name="Johnson A."/>
            <person name="Loviza R."/>
            <person name="Walstead R."/>
            <person name="Shah Z."/>
            <person name="Kiflezghi M."/>
            <person name="Wade K."/>
            <person name="Ball S.L."/>
            <person name="Bradley K.W."/>
            <person name="Asai D.J."/>
            <person name="Bowman C.A."/>
            <person name="Russell D.A."/>
            <person name="Pope W.H."/>
            <person name="Jacobs-Sera D."/>
            <person name="Hendrix R.W."/>
            <person name="Hatfull G.F."/>
        </authorList>
    </citation>
    <scope>NUCLEOTIDE SEQUENCE [LARGE SCALE GENOMIC DNA]</scope>
    <source>
        <strain evidence="1 2">DSM 27648</strain>
    </source>
</reference>
<dbReference type="SUPFAM" id="SSF56024">
    <property type="entry name" value="Phospholipase D/nuclease"/>
    <property type="match status" value="1"/>
</dbReference>
<evidence type="ECO:0000313" key="1">
    <source>
        <dbReference type="EMBL" id="AKU99495.1"/>
    </source>
</evidence>
<dbReference type="KEGG" id="llu:AKJ09_06159"/>